<feature type="chain" id="PRO_5038047450" evidence="2">
    <location>
        <begin position="20"/>
        <end position="251"/>
    </location>
</feature>
<keyword evidence="1" id="KW-0812">Transmembrane</keyword>
<evidence type="ECO:0000256" key="1">
    <source>
        <dbReference type="SAM" id="Phobius"/>
    </source>
</evidence>
<comment type="caution">
    <text evidence="3">The sequence shown here is derived from an EMBL/GenBank/DDBJ whole genome shotgun (WGS) entry which is preliminary data.</text>
</comment>
<reference evidence="3" key="1">
    <citation type="journal article" date="2014" name="Int. J. Syst. Evol. Microbiol.">
        <title>Complete genome sequence of Corynebacterium casei LMG S-19264T (=DSM 44701T), isolated from a smear-ripened cheese.</title>
        <authorList>
            <consortium name="US DOE Joint Genome Institute (JGI-PGF)"/>
            <person name="Walter F."/>
            <person name="Albersmeier A."/>
            <person name="Kalinowski J."/>
            <person name="Ruckert C."/>
        </authorList>
    </citation>
    <scope>NUCLEOTIDE SEQUENCE</scope>
    <source>
        <strain evidence="3">CGMCC 1.6293</strain>
    </source>
</reference>
<keyword evidence="4" id="KW-1185">Reference proteome</keyword>
<sequence length="251" mass="27404">MIRAALILMSTLWATLAAAQEEVVLGLSQNRVQINARFDGSEILIFGAVKRETPIPETPLEVIVTVAGPSTPVTVHRKDRVFGIWVNAESVEIDRAPSFYAVAASGPITDVLSHTEDLRHSVTVPRAVRSVGSEARDPVAFTVALIRIRRDEGIYATLPGAVEVDQQTLFDTSIALPANLIEGAYAVRVLLMRDKQVVSEFETAIEVHKVGLERWLYNLAQDHALLYGLLSLVIAVAAGWLASTVFRLLRG</sequence>
<dbReference type="InterPro" id="IPR019088">
    <property type="entry name" value="CHP02186-rel_TM"/>
</dbReference>
<name>A0A917SX39_9RHOB</name>
<evidence type="ECO:0000313" key="3">
    <source>
        <dbReference type="EMBL" id="GGL99182.1"/>
    </source>
</evidence>
<dbReference type="Pfam" id="PF09608">
    <property type="entry name" value="Alph_Pro_TM"/>
    <property type="match status" value="1"/>
</dbReference>
<dbReference type="Proteomes" id="UP000649829">
    <property type="component" value="Unassembled WGS sequence"/>
</dbReference>
<feature type="signal peptide" evidence="2">
    <location>
        <begin position="1"/>
        <end position="19"/>
    </location>
</feature>
<dbReference type="RefSeq" id="WP_028287967.1">
    <property type="nucleotide sequence ID" value="NZ_BMLF01000001.1"/>
</dbReference>
<evidence type="ECO:0000313" key="4">
    <source>
        <dbReference type="Proteomes" id="UP000649829"/>
    </source>
</evidence>
<gene>
    <name evidence="3" type="ORF">GCM10011534_21250</name>
</gene>
<keyword evidence="1" id="KW-1133">Transmembrane helix</keyword>
<dbReference type="EMBL" id="BMLF01000001">
    <property type="protein sequence ID" value="GGL99182.1"/>
    <property type="molecule type" value="Genomic_DNA"/>
</dbReference>
<protein>
    <submittedName>
        <fullName evidence="3">Membrane protein</fullName>
    </submittedName>
</protein>
<dbReference type="AlphaFoldDB" id="A0A917SX39"/>
<reference evidence="3" key="2">
    <citation type="submission" date="2020-09" db="EMBL/GenBank/DDBJ databases">
        <authorList>
            <person name="Sun Q."/>
            <person name="Zhou Y."/>
        </authorList>
    </citation>
    <scope>NUCLEOTIDE SEQUENCE</scope>
    <source>
        <strain evidence="3">CGMCC 1.6293</strain>
    </source>
</reference>
<accession>A0A917SX39</accession>
<proteinExistence type="predicted"/>
<keyword evidence="2" id="KW-0732">Signal</keyword>
<evidence type="ECO:0000256" key="2">
    <source>
        <dbReference type="SAM" id="SignalP"/>
    </source>
</evidence>
<organism evidence="3 4">
    <name type="scientific">Pseudooceanicola nanhaiensis</name>
    <dbReference type="NCBI Taxonomy" id="375761"/>
    <lineage>
        <taxon>Bacteria</taxon>
        <taxon>Pseudomonadati</taxon>
        <taxon>Pseudomonadota</taxon>
        <taxon>Alphaproteobacteria</taxon>
        <taxon>Rhodobacterales</taxon>
        <taxon>Paracoccaceae</taxon>
        <taxon>Pseudooceanicola</taxon>
    </lineage>
</organism>
<keyword evidence="1" id="KW-0472">Membrane</keyword>
<feature type="transmembrane region" description="Helical" evidence="1">
    <location>
        <begin position="224"/>
        <end position="249"/>
    </location>
</feature>